<dbReference type="Proteomes" id="UP000324800">
    <property type="component" value="Unassembled WGS sequence"/>
</dbReference>
<gene>
    <name evidence="1" type="ORF">EZS28_013214</name>
</gene>
<accession>A0A5J4WA55</accession>
<comment type="caution">
    <text evidence="1">The sequence shown here is derived from an EMBL/GenBank/DDBJ whole genome shotgun (WGS) entry which is preliminary data.</text>
</comment>
<evidence type="ECO:0000313" key="2">
    <source>
        <dbReference type="Proteomes" id="UP000324800"/>
    </source>
</evidence>
<dbReference type="AlphaFoldDB" id="A0A5J4WA55"/>
<dbReference type="EMBL" id="SNRW01002940">
    <property type="protein sequence ID" value="KAA6391259.1"/>
    <property type="molecule type" value="Genomic_DNA"/>
</dbReference>
<organism evidence="1 2">
    <name type="scientific">Streblomastix strix</name>
    <dbReference type="NCBI Taxonomy" id="222440"/>
    <lineage>
        <taxon>Eukaryota</taxon>
        <taxon>Metamonada</taxon>
        <taxon>Preaxostyla</taxon>
        <taxon>Oxymonadida</taxon>
        <taxon>Streblomastigidae</taxon>
        <taxon>Streblomastix</taxon>
    </lineage>
</organism>
<sequence>MEIQYLDQRNTKVLSHLQLEYVLRKGKEQRVANKLQDQYYETTQEKTVWDTRLNLLLDLFNQSFVQSIICIQSLRHQSLVQLYQASHEDSLFIHSYRYRLAQFLVSTGNSINIGFSQFKSITPLKLMTSVRLSSGETVAELLTVRSDKELEQIIAYSRAQIDVSQNFVFYLHIATYQKGPQAVENPSQNLSYVAVAVFVPLKLVIYRYNSISQVAESYAPSGARVYLVPQEKQ</sequence>
<evidence type="ECO:0000313" key="1">
    <source>
        <dbReference type="EMBL" id="KAA6391259.1"/>
    </source>
</evidence>
<name>A0A5J4WA55_9EUKA</name>
<reference evidence="1 2" key="1">
    <citation type="submission" date="2019-03" db="EMBL/GenBank/DDBJ databases">
        <title>Single cell metagenomics reveals metabolic interactions within the superorganism composed of flagellate Streblomastix strix and complex community of Bacteroidetes bacteria on its surface.</title>
        <authorList>
            <person name="Treitli S.C."/>
            <person name="Kolisko M."/>
            <person name="Husnik F."/>
            <person name="Keeling P."/>
            <person name="Hampl V."/>
        </authorList>
    </citation>
    <scope>NUCLEOTIDE SEQUENCE [LARGE SCALE GENOMIC DNA]</scope>
    <source>
        <strain evidence="1">ST1C</strain>
    </source>
</reference>
<proteinExistence type="predicted"/>
<protein>
    <submittedName>
        <fullName evidence="1">Uncharacterized protein</fullName>
    </submittedName>
</protein>